<reference evidence="1" key="2">
    <citation type="journal article" date="2022" name="New Phytol.">
        <title>Evolutionary transition to the ectomycorrhizal habit in the genomes of a hyperdiverse lineage of mushroom-forming fungi.</title>
        <authorList>
            <person name="Looney B."/>
            <person name="Miyauchi S."/>
            <person name="Morin E."/>
            <person name="Drula E."/>
            <person name="Courty P.E."/>
            <person name="Kohler A."/>
            <person name="Kuo A."/>
            <person name="LaButti K."/>
            <person name="Pangilinan J."/>
            <person name="Lipzen A."/>
            <person name="Riley R."/>
            <person name="Andreopoulos W."/>
            <person name="He G."/>
            <person name="Johnson J."/>
            <person name="Nolan M."/>
            <person name="Tritt A."/>
            <person name="Barry K.W."/>
            <person name="Grigoriev I.V."/>
            <person name="Nagy L.G."/>
            <person name="Hibbett D."/>
            <person name="Henrissat B."/>
            <person name="Matheny P.B."/>
            <person name="Labbe J."/>
            <person name="Martin F.M."/>
        </authorList>
    </citation>
    <scope>NUCLEOTIDE SEQUENCE</scope>
    <source>
        <strain evidence="1">FP105234-sp</strain>
    </source>
</reference>
<organism evidence="1 2">
    <name type="scientific">Auriscalpium vulgare</name>
    <dbReference type="NCBI Taxonomy" id="40419"/>
    <lineage>
        <taxon>Eukaryota</taxon>
        <taxon>Fungi</taxon>
        <taxon>Dikarya</taxon>
        <taxon>Basidiomycota</taxon>
        <taxon>Agaricomycotina</taxon>
        <taxon>Agaricomycetes</taxon>
        <taxon>Russulales</taxon>
        <taxon>Auriscalpiaceae</taxon>
        <taxon>Auriscalpium</taxon>
    </lineage>
</organism>
<dbReference type="EMBL" id="MU275894">
    <property type="protein sequence ID" value="KAI0047989.1"/>
    <property type="molecule type" value="Genomic_DNA"/>
</dbReference>
<evidence type="ECO:0000313" key="2">
    <source>
        <dbReference type="Proteomes" id="UP000814033"/>
    </source>
</evidence>
<proteinExistence type="predicted"/>
<evidence type="ECO:0000313" key="1">
    <source>
        <dbReference type="EMBL" id="KAI0047989.1"/>
    </source>
</evidence>
<comment type="caution">
    <text evidence="1">The sequence shown here is derived from an EMBL/GenBank/DDBJ whole genome shotgun (WGS) entry which is preliminary data.</text>
</comment>
<name>A0ACB8RUU2_9AGAM</name>
<keyword evidence="2" id="KW-1185">Reference proteome</keyword>
<protein>
    <submittedName>
        <fullName evidence="1">Uncharacterized protein</fullName>
    </submittedName>
</protein>
<gene>
    <name evidence="1" type="ORF">FA95DRAFT_1595418</name>
</gene>
<accession>A0ACB8RUU2</accession>
<reference evidence="1" key="1">
    <citation type="submission" date="2021-02" db="EMBL/GenBank/DDBJ databases">
        <authorList>
            <consortium name="DOE Joint Genome Institute"/>
            <person name="Ahrendt S."/>
            <person name="Looney B.P."/>
            <person name="Miyauchi S."/>
            <person name="Morin E."/>
            <person name="Drula E."/>
            <person name="Courty P.E."/>
            <person name="Chicoki N."/>
            <person name="Fauchery L."/>
            <person name="Kohler A."/>
            <person name="Kuo A."/>
            <person name="Labutti K."/>
            <person name="Pangilinan J."/>
            <person name="Lipzen A."/>
            <person name="Riley R."/>
            <person name="Andreopoulos W."/>
            <person name="He G."/>
            <person name="Johnson J."/>
            <person name="Barry K.W."/>
            <person name="Grigoriev I.V."/>
            <person name="Nagy L."/>
            <person name="Hibbett D."/>
            <person name="Henrissat B."/>
            <person name="Matheny P.B."/>
            <person name="Labbe J."/>
            <person name="Martin F."/>
        </authorList>
    </citation>
    <scope>NUCLEOTIDE SEQUENCE</scope>
    <source>
        <strain evidence="1">FP105234-sp</strain>
    </source>
</reference>
<dbReference type="Proteomes" id="UP000814033">
    <property type="component" value="Unassembled WGS sequence"/>
</dbReference>
<sequence>MSSVGNLPCADDNVTTSIPNNPIVSGSPQLADIQCYPFANCLWTALSDSPELARIVRTLDIGDSDTVPRELIATQLATCMHCGDPEFSMDSDELQRLTSYLIVAALKNMSNLSTFKWNADPPEYPGCPQPWPVLAASCKKLRHVEVFDHSGDIWGSETLYLDFGAIHENSYPPADIGQTLLRDTIWPHLESLTLHGTMCAPADIVAFLKEHKGLRHLDIDRTVGCGPLWKKDIDDTSYFLQALEKRLVCPPGILPNLKTLACFPGQAVDILEAVFAGPRAVKSVELFLKDKGKEDDNPRSGEFREFAVRHTTTKELTVVRQEVSWATWEW</sequence>